<evidence type="ECO:0000313" key="9">
    <source>
        <dbReference type="Proteomes" id="UP000277580"/>
    </source>
</evidence>
<dbReference type="AlphaFoldDB" id="A0A3N4KJT0"/>
<name>A0A3N4KJT0_9PEZI</name>
<dbReference type="InterPro" id="IPR018305">
    <property type="entry name" value="Ribosomal_m50"/>
</dbReference>
<dbReference type="Pfam" id="PF10501">
    <property type="entry name" value="Ribosomal_L50"/>
    <property type="match status" value="1"/>
</dbReference>
<evidence type="ECO:0000313" key="8">
    <source>
        <dbReference type="EMBL" id="RPB09678.1"/>
    </source>
</evidence>
<evidence type="ECO:0000256" key="1">
    <source>
        <dbReference type="ARBA" id="ARBA00004173"/>
    </source>
</evidence>
<reference evidence="8 9" key="1">
    <citation type="journal article" date="2018" name="Nat. Ecol. Evol.">
        <title>Pezizomycetes genomes reveal the molecular basis of ectomycorrhizal truffle lifestyle.</title>
        <authorList>
            <person name="Murat C."/>
            <person name="Payen T."/>
            <person name="Noel B."/>
            <person name="Kuo A."/>
            <person name="Morin E."/>
            <person name="Chen J."/>
            <person name="Kohler A."/>
            <person name="Krizsan K."/>
            <person name="Balestrini R."/>
            <person name="Da Silva C."/>
            <person name="Montanini B."/>
            <person name="Hainaut M."/>
            <person name="Levati E."/>
            <person name="Barry K.W."/>
            <person name="Belfiori B."/>
            <person name="Cichocki N."/>
            <person name="Clum A."/>
            <person name="Dockter R.B."/>
            <person name="Fauchery L."/>
            <person name="Guy J."/>
            <person name="Iotti M."/>
            <person name="Le Tacon F."/>
            <person name="Lindquist E.A."/>
            <person name="Lipzen A."/>
            <person name="Malagnac F."/>
            <person name="Mello A."/>
            <person name="Molinier V."/>
            <person name="Miyauchi S."/>
            <person name="Poulain J."/>
            <person name="Riccioni C."/>
            <person name="Rubini A."/>
            <person name="Sitrit Y."/>
            <person name="Splivallo R."/>
            <person name="Traeger S."/>
            <person name="Wang M."/>
            <person name="Zifcakova L."/>
            <person name="Wipf D."/>
            <person name="Zambonelli A."/>
            <person name="Paolocci F."/>
            <person name="Nowrousian M."/>
            <person name="Ottonello S."/>
            <person name="Baldrian P."/>
            <person name="Spatafora J.W."/>
            <person name="Henrissat B."/>
            <person name="Nagy L.G."/>
            <person name="Aury J.M."/>
            <person name="Wincker P."/>
            <person name="Grigoriev I.V."/>
            <person name="Bonfante P."/>
            <person name="Martin F.M."/>
        </authorList>
    </citation>
    <scope>NUCLEOTIDE SEQUENCE [LARGE SCALE GENOMIC DNA]</scope>
    <source>
        <strain evidence="8 9">CCBAS932</strain>
    </source>
</reference>
<keyword evidence="9" id="KW-1185">Reference proteome</keyword>
<sequence length="382" mass="42113">MYRAAAPRLASAVRGAHAHARAVPTTRRLYATKGAAPPPPPKLSFTERLRNKLWRPGAVPQPEEADQQLAAAAAPPAARKPSDIPGYVEALDARDLPVVGLDPALEEWDVPVYVSPSLPCPVPPPPNFNCSLSLSLPVCVYVCVCAHADYYHHSFITNTKFTSPSALVRAVHRAVIEVHTPLLNGLPASAFSSRYTGPEQLTPRVRITVSSSGGGDAVFDFRSPEVEQDILATLEGGAEGAEVRAYSEEEVYPAEQQQGEEEEQAEWVVEGLERRGWAALGVKEEVRFALVKRVAQLTGVRVLDAEAGAVKTVAELLEHLETKPKPKKLFEIIAQTPLPDLPNVKVYETRLRPWDKERMIGRERPFEKVVEFKYPFEARDRK</sequence>
<keyword evidence="5" id="KW-0687">Ribonucleoprotein</keyword>
<evidence type="ECO:0000256" key="4">
    <source>
        <dbReference type="ARBA" id="ARBA00023128"/>
    </source>
</evidence>
<dbReference type="Proteomes" id="UP000277580">
    <property type="component" value="Unassembled WGS sequence"/>
</dbReference>
<evidence type="ECO:0000256" key="7">
    <source>
        <dbReference type="SAM" id="MobiDB-lite"/>
    </source>
</evidence>
<dbReference type="GO" id="GO:0005739">
    <property type="term" value="C:mitochondrion"/>
    <property type="evidence" value="ECO:0007669"/>
    <property type="project" value="UniProtKB-SubCell"/>
</dbReference>
<proteinExistence type="inferred from homology"/>
<evidence type="ECO:0000256" key="5">
    <source>
        <dbReference type="ARBA" id="ARBA00023274"/>
    </source>
</evidence>
<evidence type="ECO:0000256" key="3">
    <source>
        <dbReference type="ARBA" id="ARBA00022980"/>
    </source>
</evidence>
<protein>
    <recommendedName>
        <fullName evidence="6">Large ribosomal subunit protein mL50</fullName>
    </recommendedName>
</protein>
<accession>A0A3N4KJT0</accession>
<keyword evidence="4" id="KW-0496">Mitochondrion</keyword>
<comment type="subcellular location">
    <subcellularLocation>
        <location evidence="1">Mitochondrion</location>
    </subcellularLocation>
</comment>
<dbReference type="InParanoid" id="A0A3N4KJT0"/>
<feature type="region of interest" description="Disordered" evidence="7">
    <location>
        <begin position="58"/>
        <end position="81"/>
    </location>
</feature>
<gene>
    <name evidence="8" type="ORF">P167DRAFT_291630</name>
</gene>
<dbReference type="GO" id="GO:0005840">
    <property type="term" value="C:ribosome"/>
    <property type="evidence" value="ECO:0007669"/>
    <property type="project" value="UniProtKB-KW"/>
</dbReference>
<dbReference type="STRING" id="1392247.A0A3N4KJT0"/>
<keyword evidence="3" id="KW-0689">Ribosomal protein</keyword>
<evidence type="ECO:0000256" key="2">
    <source>
        <dbReference type="ARBA" id="ARBA00008860"/>
    </source>
</evidence>
<dbReference type="OrthoDB" id="6220758at2759"/>
<dbReference type="GO" id="GO:1990904">
    <property type="term" value="C:ribonucleoprotein complex"/>
    <property type="evidence" value="ECO:0007669"/>
    <property type="project" value="UniProtKB-KW"/>
</dbReference>
<dbReference type="EMBL" id="ML119149">
    <property type="protein sequence ID" value="RPB09678.1"/>
    <property type="molecule type" value="Genomic_DNA"/>
</dbReference>
<comment type="similarity">
    <text evidence="2">Belongs to the mitochondrion-specific ribosomal protein mL50 family.</text>
</comment>
<evidence type="ECO:0000256" key="6">
    <source>
        <dbReference type="ARBA" id="ARBA00035183"/>
    </source>
</evidence>
<organism evidence="8 9">
    <name type="scientific">Morchella conica CCBAS932</name>
    <dbReference type="NCBI Taxonomy" id="1392247"/>
    <lineage>
        <taxon>Eukaryota</taxon>
        <taxon>Fungi</taxon>
        <taxon>Dikarya</taxon>
        <taxon>Ascomycota</taxon>
        <taxon>Pezizomycotina</taxon>
        <taxon>Pezizomycetes</taxon>
        <taxon>Pezizales</taxon>
        <taxon>Morchellaceae</taxon>
        <taxon>Morchella</taxon>
    </lineage>
</organism>